<protein>
    <submittedName>
        <fullName evidence="3">Protein of uncharacterized function (DUF3298)</fullName>
    </submittedName>
</protein>
<sequence>MNNIIKICIICTLLSFLPSISTAQVSSEYMGDKKQTYSLAYPVVDIEDKKIEDKINEDIEAQLEDLKEKIEKHVYSKVDMTYYEKYEDDNIISLMFYVNKKKKFSNSMELEGYTITYDKHTGERVPMSRYLNINLEQLQDALNNSQAYAVDGLDNGVNLSKRIPYVSHNYFICHDGSIGLLYQAGDLMEVEAGACKIVVSPETIAKVNELNKANE</sequence>
<gene>
    <name evidence="3" type="ORF">NCTC10571_01811</name>
</gene>
<dbReference type="EMBL" id="UGPP01000001">
    <property type="protein sequence ID" value="STY71649.1"/>
    <property type="molecule type" value="Genomic_DNA"/>
</dbReference>
<reference evidence="3 4" key="1">
    <citation type="submission" date="2018-06" db="EMBL/GenBank/DDBJ databases">
        <authorList>
            <consortium name="Pathogen Informatics"/>
            <person name="Doyle S."/>
        </authorList>
    </citation>
    <scope>NUCLEOTIDE SEQUENCE [LARGE SCALE GENOMIC DNA]</scope>
    <source>
        <strain evidence="3 4">NCTC10571</strain>
    </source>
</reference>
<evidence type="ECO:0000256" key="1">
    <source>
        <dbReference type="SAM" id="Coils"/>
    </source>
</evidence>
<dbReference type="Gene3D" id="3.30.565.40">
    <property type="entry name" value="Fervidobacterium nodosum Rt17-B1 like"/>
    <property type="match status" value="1"/>
</dbReference>
<name>A0A378NVF3_9FIRM</name>
<dbReference type="Proteomes" id="UP000255234">
    <property type="component" value="Unassembled WGS sequence"/>
</dbReference>
<keyword evidence="1" id="KW-0175">Coiled coil</keyword>
<feature type="signal peptide" evidence="2">
    <location>
        <begin position="1"/>
        <end position="23"/>
    </location>
</feature>
<evidence type="ECO:0000256" key="2">
    <source>
        <dbReference type="SAM" id="SignalP"/>
    </source>
</evidence>
<feature type="coiled-coil region" evidence="1">
    <location>
        <begin position="49"/>
        <end position="76"/>
    </location>
</feature>
<evidence type="ECO:0000313" key="3">
    <source>
        <dbReference type="EMBL" id="STY71649.1"/>
    </source>
</evidence>
<dbReference type="AlphaFoldDB" id="A0A378NVF3"/>
<keyword evidence="2" id="KW-0732">Signal</keyword>
<evidence type="ECO:0000313" key="4">
    <source>
        <dbReference type="Proteomes" id="UP000255234"/>
    </source>
</evidence>
<feature type="chain" id="PRO_5038619635" evidence="2">
    <location>
        <begin position="24"/>
        <end position="215"/>
    </location>
</feature>
<proteinExistence type="predicted"/>
<dbReference type="RefSeq" id="WP_018998668.1">
    <property type="nucleotide sequence ID" value="NZ_UGPP01000001.1"/>
</dbReference>
<organism evidence="3 4">
    <name type="scientific">Megamonas hypermegale</name>
    <dbReference type="NCBI Taxonomy" id="158847"/>
    <lineage>
        <taxon>Bacteria</taxon>
        <taxon>Bacillati</taxon>
        <taxon>Bacillota</taxon>
        <taxon>Negativicutes</taxon>
        <taxon>Selenomonadales</taxon>
        <taxon>Selenomonadaceae</taxon>
        <taxon>Megamonas</taxon>
    </lineage>
</organism>
<accession>A0A378NVF3</accession>